<accession>A0A161X431</accession>
<reference evidence="2 3" key="1">
    <citation type="submission" date="2016-04" db="EMBL/GenBank/DDBJ databases">
        <title>Genome sequence of Clostridium magnum DSM 2767.</title>
        <authorList>
            <person name="Poehlein A."/>
            <person name="Uhlig R."/>
            <person name="Fischer R."/>
            <person name="Bahl H."/>
            <person name="Daniel R."/>
        </authorList>
    </citation>
    <scope>NUCLEOTIDE SEQUENCE [LARGE SCALE GENOMIC DNA]</scope>
    <source>
        <strain evidence="2 3">DSM 2767</strain>
    </source>
</reference>
<feature type="chain" id="PRO_5030022229" description="SbsA Ig-like domain-containing protein" evidence="1">
    <location>
        <begin position="25"/>
        <end position="535"/>
    </location>
</feature>
<dbReference type="AlphaFoldDB" id="A0A161X431"/>
<feature type="signal peptide" evidence="1">
    <location>
        <begin position="1"/>
        <end position="24"/>
    </location>
</feature>
<comment type="caution">
    <text evidence="2">The sequence shown here is derived from an EMBL/GenBank/DDBJ whole genome shotgun (WGS) entry which is preliminary data.</text>
</comment>
<dbReference type="Proteomes" id="UP000076603">
    <property type="component" value="Unassembled WGS sequence"/>
</dbReference>
<dbReference type="RefSeq" id="WP_066630841.1">
    <property type="nucleotide sequence ID" value="NZ_FQXL01000037.1"/>
</dbReference>
<dbReference type="EMBL" id="LWAE01000016">
    <property type="protein sequence ID" value="KZL88596.1"/>
    <property type="molecule type" value="Genomic_DNA"/>
</dbReference>
<protein>
    <recommendedName>
        <fullName evidence="4">SbsA Ig-like domain-containing protein</fullName>
    </recommendedName>
</protein>
<proteinExistence type="predicted"/>
<evidence type="ECO:0000256" key="1">
    <source>
        <dbReference type="SAM" id="SignalP"/>
    </source>
</evidence>
<evidence type="ECO:0008006" key="4">
    <source>
        <dbReference type="Google" id="ProtNLM"/>
    </source>
</evidence>
<gene>
    <name evidence="2" type="ORF">CLMAG_60890</name>
</gene>
<name>A0A161X431_9CLOT</name>
<dbReference type="PATRIC" id="fig|1121326.3.peg.6153"/>
<keyword evidence="1" id="KW-0732">Signal</keyword>
<dbReference type="STRING" id="1121326.CLMAG_60890"/>
<organism evidence="2 3">
    <name type="scientific">Clostridium magnum DSM 2767</name>
    <dbReference type="NCBI Taxonomy" id="1121326"/>
    <lineage>
        <taxon>Bacteria</taxon>
        <taxon>Bacillati</taxon>
        <taxon>Bacillota</taxon>
        <taxon>Clostridia</taxon>
        <taxon>Eubacteriales</taxon>
        <taxon>Clostridiaceae</taxon>
        <taxon>Clostridium</taxon>
    </lineage>
</organism>
<evidence type="ECO:0000313" key="3">
    <source>
        <dbReference type="Proteomes" id="UP000076603"/>
    </source>
</evidence>
<evidence type="ECO:0000313" key="2">
    <source>
        <dbReference type="EMBL" id="KZL88596.1"/>
    </source>
</evidence>
<dbReference type="OrthoDB" id="26855at2"/>
<sequence>MNKKIITVSLISFFLLSFNINVSANLNVRDKIQIKSILADTSEDSSQFNATLVEGENYEFDNSDLLNSKQLSAEYDIYSAFDYVTYDSKGNIKETALNAQLYYKQISIPSGGKAVVTVKKLSSGKTSIKFSGDKSISVKEINETALFNVKLMEGDSYEFDNSDLNNSKQLMSDYDISSTFDYATYDSKGNIKGTGLNVQLYINKITVPAGGKAIVTAKKISGKDYEEFAGDKWISGKEASNKALFNVKLMEGDSFEFDNNDLNNSKQLMSDYDISSTFDYASYDSKGNIKRTGLNVQLYINKITVPAGGKAIVTAKKISGKDYEEFAGDKWISGKKTNATALFNVKLMEGDSYEFDNTDSENNLTILTNADYYSSYSFISYKEDGTISIQKDNCYDTSVIVPQKGKAKITVNRVSSSRDNIEFAVYNKIQASNDDDFRKIDDKIVERSKVWTVSFTSEVGYDDTTKQNVLVKDSKENLVNVSMELSQDKKSILIYPPQGGYDVGEKYTLYILDNAHSKNNKNIKHKVKMNFTISN</sequence>
<keyword evidence="3" id="KW-1185">Reference proteome</keyword>